<organism evidence="3 4">
    <name type="scientific">Psilocybe cf. subviscida</name>
    <dbReference type="NCBI Taxonomy" id="2480587"/>
    <lineage>
        <taxon>Eukaryota</taxon>
        <taxon>Fungi</taxon>
        <taxon>Dikarya</taxon>
        <taxon>Basidiomycota</taxon>
        <taxon>Agaricomycotina</taxon>
        <taxon>Agaricomycetes</taxon>
        <taxon>Agaricomycetidae</taxon>
        <taxon>Agaricales</taxon>
        <taxon>Agaricineae</taxon>
        <taxon>Strophariaceae</taxon>
        <taxon>Psilocybe</taxon>
    </lineage>
</organism>
<evidence type="ECO:0000256" key="1">
    <source>
        <dbReference type="ARBA" id="ARBA00022737"/>
    </source>
</evidence>
<name>A0A8H5F2V2_9AGAR</name>
<keyword evidence="1" id="KW-0677">Repeat</keyword>
<dbReference type="SUPFAM" id="SSF52540">
    <property type="entry name" value="P-loop containing nucleoside triphosphate hydrolases"/>
    <property type="match status" value="1"/>
</dbReference>
<dbReference type="Proteomes" id="UP000567179">
    <property type="component" value="Unassembled WGS sequence"/>
</dbReference>
<dbReference type="Pfam" id="PF24883">
    <property type="entry name" value="NPHP3_N"/>
    <property type="match status" value="1"/>
</dbReference>
<evidence type="ECO:0000313" key="3">
    <source>
        <dbReference type="EMBL" id="KAF5321253.1"/>
    </source>
</evidence>
<dbReference type="InterPro" id="IPR027417">
    <property type="entry name" value="P-loop_NTPase"/>
</dbReference>
<proteinExistence type="predicted"/>
<dbReference type="OrthoDB" id="194358at2759"/>
<comment type="caution">
    <text evidence="3">The sequence shown here is derived from an EMBL/GenBank/DDBJ whole genome shotgun (WGS) entry which is preliminary data.</text>
</comment>
<dbReference type="PANTHER" id="PTHR10039">
    <property type="entry name" value="AMELOGENIN"/>
    <property type="match status" value="1"/>
</dbReference>
<dbReference type="AlphaFoldDB" id="A0A8H5F2V2"/>
<dbReference type="EMBL" id="JAACJJ010000028">
    <property type="protein sequence ID" value="KAF5321253.1"/>
    <property type="molecule type" value="Genomic_DNA"/>
</dbReference>
<sequence length="819" mass="93046">MSARTDIKMSLGCRYINLPSVLHSMTILSGSSNVSITGGTFVVQEREGERARVLRKLSEATAHSAMYDSAAQFDAPKCHPKTRVRILEWLERWMCEPLRDGDANLIWLHGGAGAGKSAILQTIAGRCIPRRAVLGTFFFSRTDSTRNYAEVLFPSLAYQMALVFPQIIPILDRSINDDPLLFTRSLRTLANKLLVQPLLHLSHSGAIDRGEPCARTFIIDAIDECTNPKKQVAIITMIGEVLTANCIPIKFLVASRPEPNIVYTFKTESLIFQIYDSISLNDHTDADLDIRVYIEDSFAALRKEHPHRNHLPSNGWPLSTDIDTLVQKSSGHFVYAATAMNYCASIMENPMHSLNVVLGVETSRRDPPFNRLDALYIHILRSSTYLTQVLEVLRHCTLTNMTQSLDFICALLDHPPQDIEFFLADVSSLVSVEGPLSGHCINGGPRVSIRQASVSDFLRDGTRAREFYIDAASYWASKLPQYLNLIDVGFYPPQLDMIECFLSQISLSIKSACPEQHVEHLLWRYTPRIIWDYCQDMDQTIQDDNVFASEWVSSYMDTIRNLENNDANQLYNHHLSIYIELLEDCCPIISPMIFPILLSNPPAIIAGPFLALSAEWVPLSKYLSHIYDRFATSINPRTYSTYINLPGRALDSGSRSSLRQAALRSLQILFDQNEAQIDDDHPFGRSSSRVQAHDRQLPSPTRLYANRWLKIKHPLGLGSETQWQRVMDNRSNYYLLLRIVRFTLLRIGCDSEIAAYTRRLLPMGALRFPRAARRLQRTMDKYTLRVHEFRMQGLMNRIKSGSQEALIERLRLCNINDID</sequence>
<reference evidence="3 4" key="1">
    <citation type="journal article" date="2020" name="ISME J.">
        <title>Uncovering the hidden diversity of litter-decomposition mechanisms in mushroom-forming fungi.</title>
        <authorList>
            <person name="Floudas D."/>
            <person name="Bentzer J."/>
            <person name="Ahren D."/>
            <person name="Johansson T."/>
            <person name="Persson P."/>
            <person name="Tunlid A."/>
        </authorList>
    </citation>
    <scope>NUCLEOTIDE SEQUENCE [LARGE SCALE GENOMIC DNA]</scope>
    <source>
        <strain evidence="3 4">CBS 101986</strain>
    </source>
</reference>
<evidence type="ECO:0000259" key="2">
    <source>
        <dbReference type="Pfam" id="PF24883"/>
    </source>
</evidence>
<evidence type="ECO:0000313" key="4">
    <source>
        <dbReference type="Proteomes" id="UP000567179"/>
    </source>
</evidence>
<dbReference type="InterPro" id="IPR056884">
    <property type="entry name" value="NPHP3-like_N"/>
</dbReference>
<gene>
    <name evidence="3" type="ORF">D9619_002259</name>
</gene>
<keyword evidence="4" id="KW-1185">Reference proteome</keyword>
<protein>
    <recommendedName>
        <fullName evidence="2">Nephrocystin 3-like N-terminal domain-containing protein</fullName>
    </recommendedName>
</protein>
<feature type="domain" description="Nephrocystin 3-like N-terminal" evidence="2">
    <location>
        <begin position="100"/>
        <end position="256"/>
    </location>
</feature>
<accession>A0A8H5F2V2</accession>